<feature type="compositionally biased region" description="Polar residues" evidence="5">
    <location>
        <begin position="901"/>
        <end position="912"/>
    </location>
</feature>
<keyword evidence="4" id="KW-0539">Nucleus</keyword>
<keyword evidence="9" id="KW-1185">Reference proteome</keyword>
<keyword evidence="3" id="KW-0804">Transcription</keyword>
<reference evidence="8" key="2">
    <citation type="journal article" date="2023" name="Int. J. Mol. Sci.">
        <title>De Novo Assembly and Annotation of 11 Diverse Shrub Willow (Salix) Genomes Reveals Novel Gene Organization in Sex-Linked Regions.</title>
        <authorList>
            <person name="Hyden B."/>
            <person name="Feng K."/>
            <person name="Yates T.B."/>
            <person name="Jawdy S."/>
            <person name="Cereghino C."/>
            <person name="Smart L.B."/>
            <person name="Muchero W."/>
        </authorList>
    </citation>
    <scope>NUCLEOTIDE SEQUENCE</scope>
    <source>
        <tissue evidence="8">Shoot tip</tissue>
    </source>
</reference>
<feature type="domain" description="DUF7650" evidence="6">
    <location>
        <begin position="359"/>
        <end position="446"/>
    </location>
</feature>
<feature type="region of interest" description="Disordered" evidence="5">
    <location>
        <begin position="112"/>
        <end position="144"/>
    </location>
</feature>
<name>A0A9Q1A416_9ROSI</name>
<keyword evidence="2" id="KW-0805">Transcription regulation</keyword>
<dbReference type="PANTHER" id="PTHR13859">
    <property type="entry name" value="ATROPHIN-RELATED"/>
    <property type="match status" value="1"/>
</dbReference>
<dbReference type="GO" id="GO:0003714">
    <property type="term" value="F:transcription corepressor activity"/>
    <property type="evidence" value="ECO:0007669"/>
    <property type="project" value="TreeGrafter"/>
</dbReference>
<evidence type="ECO:0000313" key="8">
    <source>
        <dbReference type="EMBL" id="KAJ6757169.1"/>
    </source>
</evidence>
<dbReference type="PANTHER" id="PTHR13859:SF31">
    <property type="entry name" value="ELM2 DOMAIN-CONTAINING PROTEIN"/>
    <property type="match status" value="1"/>
</dbReference>
<dbReference type="GO" id="GO:0005634">
    <property type="term" value="C:nucleus"/>
    <property type="evidence" value="ECO:0007669"/>
    <property type="project" value="UniProtKB-SubCell"/>
</dbReference>
<feature type="compositionally biased region" description="Basic residues" evidence="5">
    <location>
        <begin position="667"/>
        <end position="683"/>
    </location>
</feature>
<proteinExistence type="predicted"/>
<gene>
    <name evidence="8" type="ORF">OIU74_026420</name>
</gene>
<comment type="caution">
    <text evidence="8">The sequence shown here is derived from an EMBL/GenBank/DDBJ whole genome shotgun (WGS) entry which is preliminary data.</text>
</comment>
<feature type="region of interest" description="Disordered" evidence="5">
    <location>
        <begin position="887"/>
        <end position="935"/>
    </location>
</feature>
<dbReference type="EMBL" id="JAPFFM010000007">
    <property type="protein sequence ID" value="KAJ6757170.1"/>
    <property type="molecule type" value="Genomic_DNA"/>
</dbReference>
<dbReference type="Pfam" id="PF24662">
    <property type="entry name" value="DUF7650"/>
    <property type="match status" value="1"/>
</dbReference>
<organism evidence="8 9">
    <name type="scientific">Salix koriyanagi</name>
    <dbReference type="NCBI Taxonomy" id="2511006"/>
    <lineage>
        <taxon>Eukaryota</taxon>
        <taxon>Viridiplantae</taxon>
        <taxon>Streptophyta</taxon>
        <taxon>Embryophyta</taxon>
        <taxon>Tracheophyta</taxon>
        <taxon>Spermatophyta</taxon>
        <taxon>Magnoliopsida</taxon>
        <taxon>eudicotyledons</taxon>
        <taxon>Gunneridae</taxon>
        <taxon>Pentapetalae</taxon>
        <taxon>rosids</taxon>
        <taxon>fabids</taxon>
        <taxon>Malpighiales</taxon>
        <taxon>Salicaceae</taxon>
        <taxon>Saliceae</taxon>
        <taxon>Salix</taxon>
    </lineage>
</organism>
<dbReference type="InterPro" id="IPR057712">
    <property type="entry name" value="DUF7952"/>
</dbReference>
<dbReference type="Pfam" id="PF25826">
    <property type="entry name" value="DUF7952"/>
    <property type="match status" value="1"/>
</dbReference>
<evidence type="ECO:0000313" key="9">
    <source>
        <dbReference type="Proteomes" id="UP001151752"/>
    </source>
</evidence>
<feature type="region of interest" description="Disordered" evidence="5">
    <location>
        <begin position="660"/>
        <end position="689"/>
    </location>
</feature>
<evidence type="ECO:0000259" key="6">
    <source>
        <dbReference type="Pfam" id="PF24662"/>
    </source>
</evidence>
<sequence length="935" mass="103840">MLIVCGIELVGWIESIQLDHDCNSTEESSVMQIVPPGSPEISGLCGHPIENPRVGDEYQAEIPSMISQSKHLQLQKIPSDSDGIFEASHSFLIGLPVPVMWVDNNTVNNGEDEGYGSLSHPGDAILTDESRKSRKSKKRCTMKKEGSELNAELLDGGKELKPATFQSNVSGEDNLDRLCKSKSYTPLPGLLHSPWRDADIDGFILGLYIFGKNLVQIKRFIDKEMGEILSFYYGKFYKSNAFRRWSDTRQTKRKKCVHGHRIFTGWRQQELFSRLDPHVPVHFRNTFQEVSLEFTKGKISLEDYVFNLKATVGIQVLVEAVAIGKGKDDLTGLAMEPVKGNPLFPDCPVGKDCSSLTASDIIKLLTGGFRLSKARCNDIFWEAVWPRLLARGWHSEQPKNQGYVDTSHYLVFVIPGIKKFSRRKLLKGNHYFDSVSDVLSKVASEPTLIELEAEETRGSICNEEDGWDLGAPSSLDDPSICQPRHYLKPQVSKRNLKHVKFTIVDSGLGEAKKITMVKEMRYSSDDLKVMSLFTTLSSRTPRIFSESSLDKNDLDALGMPLDGEKKMNNVDCNEGSTSHACSSNSTKFTIVDTSLVHGGISVRARELRCLPGEYDSASEMTISTENEADSSDNSLVQHAPDATIRPDYRKGIFDKSFRDKSSELKEHRSRGTLKHQSSRRAKSRQSNNLVPLVKRRRLTACSDTEISNVIENFSRGIGSKQVGICCALKAPSAGGNAFKVRGYRKKLSSTIPSVRGAPEEENGGGMLSANCFGIRKFHRENVEHQPPILIDLNLPQIDLASDNGNVVPMKMEDIQRINVNDTSFPSPLDNPNSDNALNTSVDLASAAEEPDMNPRRHSTRSRPMTIKALAALEYGFLEVKKSPKSNLVRTHKKSHFKDLSQAPQQSQSNIKSCNVGIGTGDPNEERDASGAFIVE</sequence>
<dbReference type="EMBL" id="JAPFFM010000007">
    <property type="protein sequence ID" value="KAJ6757169.1"/>
    <property type="molecule type" value="Genomic_DNA"/>
</dbReference>
<dbReference type="Proteomes" id="UP001151752">
    <property type="component" value="Chromosome 13"/>
</dbReference>
<dbReference type="InterPro" id="IPR056067">
    <property type="entry name" value="DUF7650"/>
</dbReference>
<evidence type="ECO:0000256" key="1">
    <source>
        <dbReference type="ARBA" id="ARBA00004123"/>
    </source>
</evidence>
<accession>A0A9Q1A416</accession>
<dbReference type="AlphaFoldDB" id="A0A9Q1A416"/>
<evidence type="ECO:0000256" key="3">
    <source>
        <dbReference type="ARBA" id="ARBA00023163"/>
    </source>
</evidence>
<evidence type="ECO:0000256" key="2">
    <source>
        <dbReference type="ARBA" id="ARBA00023015"/>
    </source>
</evidence>
<evidence type="ECO:0000259" key="7">
    <source>
        <dbReference type="Pfam" id="PF25826"/>
    </source>
</evidence>
<evidence type="ECO:0000256" key="5">
    <source>
        <dbReference type="SAM" id="MobiDB-lite"/>
    </source>
</evidence>
<protein>
    <submittedName>
        <fullName evidence="8">PROTEIN putative-RELATED</fullName>
    </submittedName>
</protein>
<feature type="domain" description="DUF7952" evidence="7">
    <location>
        <begin position="195"/>
        <end position="324"/>
    </location>
</feature>
<evidence type="ECO:0000256" key="4">
    <source>
        <dbReference type="ARBA" id="ARBA00023242"/>
    </source>
</evidence>
<comment type="subcellular location">
    <subcellularLocation>
        <location evidence="1">Nucleus</location>
    </subcellularLocation>
</comment>
<feature type="compositionally biased region" description="Basic residues" evidence="5">
    <location>
        <begin position="132"/>
        <end position="141"/>
    </location>
</feature>
<reference evidence="8" key="1">
    <citation type="submission" date="2022-11" db="EMBL/GenBank/DDBJ databases">
        <authorList>
            <person name="Hyden B.L."/>
            <person name="Feng K."/>
            <person name="Yates T."/>
            <person name="Jawdy S."/>
            <person name="Smart L.B."/>
            <person name="Muchero W."/>
        </authorList>
    </citation>
    <scope>NUCLEOTIDE SEQUENCE</scope>
    <source>
        <tissue evidence="8">Shoot tip</tissue>
    </source>
</reference>